<comment type="similarity">
    <text evidence="3 15">Belongs to the cytidine and deoxycytidylate deaminase family.</text>
</comment>
<dbReference type="EC" id="3.5.4.5" evidence="4 15"/>
<evidence type="ECO:0000256" key="10">
    <source>
        <dbReference type="ARBA" id="ARBA00049252"/>
    </source>
</evidence>
<accession>A0A380NMB5</accession>
<evidence type="ECO:0000256" key="15">
    <source>
        <dbReference type="RuleBase" id="RU364006"/>
    </source>
</evidence>
<dbReference type="AlphaFoldDB" id="A0A380NMB5"/>
<evidence type="ECO:0000256" key="9">
    <source>
        <dbReference type="ARBA" id="ARBA00032005"/>
    </source>
</evidence>
<evidence type="ECO:0000259" key="16">
    <source>
        <dbReference type="PROSITE" id="PS51747"/>
    </source>
</evidence>
<keyword evidence="6 14" id="KW-0479">Metal-binding</keyword>
<evidence type="ECO:0000256" key="8">
    <source>
        <dbReference type="ARBA" id="ARBA00022833"/>
    </source>
</evidence>
<dbReference type="EMBL" id="UHIO01000001">
    <property type="protein sequence ID" value="SUP43191.1"/>
    <property type="molecule type" value="Genomic_DNA"/>
</dbReference>
<dbReference type="GO" id="GO:0055086">
    <property type="term" value="P:nucleobase-containing small molecule metabolic process"/>
    <property type="evidence" value="ECO:0007669"/>
    <property type="project" value="UniProtKB-ARBA"/>
</dbReference>
<dbReference type="SUPFAM" id="SSF53927">
    <property type="entry name" value="Cytidine deaminase-like"/>
    <property type="match status" value="1"/>
</dbReference>
<dbReference type="GO" id="GO:0042802">
    <property type="term" value="F:identical protein binding"/>
    <property type="evidence" value="ECO:0007669"/>
    <property type="project" value="UniProtKB-ARBA"/>
</dbReference>
<dbReference type="GO" id="GO:0005829">
    <property type="term" value="C:cytosol"/>
    <property type="evidence" value="ECO:0007669"/>
    <property type="project" value="TreeGrafter"/>
</dbReference>
<evidence type="ECO:0000256" key="6">
    <source>
        <dbReference type="ARBA" id="ARBA00022723"/>
    </source>
</evidence>
<feature type="binding site" evidence="14">
    <location>
        <position position="65"/>
    </location>
    <ligand>
        <name>Zn(2+)</name>
        <dbReference type="ChEBI" id="CHEBI:29105"/>
        <note>catalytic</note>
    </ligand>
</feature>
<evidence type="ECO:0000256" key="7">
    <source>
        <dbReference type="ARBA" id="ARBA00022801"/>
    </source>
</evidence>
<keyword evidence="7 15" id="KW-0378">Hydrolase</keyword>
<evidence type="ECO:0000313" key="17">
    <source>
        <dbReference type="EMBL" id="SUP43191.1"/>
    </source>
</evidence>
<name>A0A380NMB5_9FIRM</name>
<reference evidence="17 18" key="1">
    <citation type="submission" date="2018-06" db="EMBL/GenBank/DDBJ databases">
        <authorList>
            <consortium name="Pathogen Informatics"/>
            <person name="Doyle S."/>
        </authorList>
    </citation>
    <scope>NUCLEOTIDE SEQUENCE [LARGE SCALE GENOMIC DNA]</scope>
    <source>
        <strain evidence="17 18">NCTC12020</strain>
    </source>
</reference>
<evidence type="ECO:0000256" key="1">
    <source>
        <dbReference type="ARBA" id="ARBA00001947"/>
    </source>
</evidence>
<dbReference type="Pfam" id="PF00383">
    <property type="entry name" value="dCMP_cyt_deam_1"/>
    <property type="match status" value="1"/>
</dbReference>
<evidence type="ECO:0000256" key="14">
    <source>
        <dbReference type="PIRSR" id="PIRSR606262-3"/>
    </source>
</evidence>
<organism evidence="17 18">
    <name type="scientific">Veillonella criceti</name>
    <dbReference type="NCBI Taxonomy" id="103891"/>
    <lineage>
        <taxon>Bacteria</taxon>
        <taxon>Bacillati</taxon>
        <taxon>Bacillota</taxon>
        <taxon>Negativicutes</taxon>
        <taxon>Veillonellales</taxon>
        <taxon>Veillonellaceae</taxon>
        <taxon>Veillonella</taxon>
    </lineage>
</organism>
<dbReference type="InterPro" id="IPR050202">
    <property type="entry name" value="Cyt/Deoxycyt_deaminase"/>
</dbReference>
<evidence type="ECO:0000256" key="2">
    <source>
        <dbReference type="ARBA" id="ARBA00003949"/>
    </source>
</evidence>
<dbReference type="PANTHER" id="PTHR11644:SF2">
    <property type="entry name" value="CYTIDINE DEAMINASE"/>
    <property type="match status" value="1"/>
</dbReference>
<dbReference type="InterPro" id="IPR016192">
    <property type="entry name" value="APOBEC/CMP_deaminase_Zn-bd"/>
</dbReference>
<feature type="active site" description="Proton donor" evidence="12">
    <location>
        <position position="67"/>
    </location>
</feature>
<dbReference type="PROSITE" id="PS00903">
    <property type="entry name" value="CYT_DCMP_DEAMINASES_1"/>
    <property type="match status" value="1"/>
</dbReference>
<dbReference type="PANTHER" id="PTHR11644">
    <property type="entry name" value="CYTIDINE DEAMINASE"/>
    <property type="match status" value="1"/>
</dbReference>
<evidence type="ECO:0000256" key="3">
    <source>
        <dbReference type="ARBA" id="ARBA00006576"/>
    </source>
</evidence>
<evidence type="ECO:0000313" key="18">
    <source>
        <dbReference type="Proteomes" id="UP000255367"/>
    </source>
</evidence>
<dbReference type="FunFam" id="3.40.140.10:FF:000008">
    <property type="entry name" value="Cytidine deaminase"/>
    <property type="match status" value="1"/>
</dbReference>
<feature type="domain" description="CMP/dCMP-type deaminase" evidence="16">
    <location>
        <begin position="13"/>
        <end position="138"/>
    </location>
</feature>
<comment type="catalytic activity">
    <reaction evidence="10 15">
        <text>2'-deoxycytidine + H2O + H(+) = 2'-deoxyuridine + NH4(+)</text>
        <dbReference type="Rhea" id="RHEA:13433"/>
        <dbReference type="ChEBI" id="CHEBI:15377"/>
        <dbReference type="ChEBI" id="CHEBI:15378"/>
        <dbReference type="ChEBI" id="CHEBI:15698"/>
        <dbReference type="ChEBI" id="CHEBI:16450"/>
        <dbReference type="ChEBI" id="CHEBI:28938"/>
        <dbReference type="EC" id="3.5.4.5"/>
    </reaction>
</comment>
<evidence type="ECO:0000256" key="11">
    <source>
        <dbReference type="ARBA" id="ARBA00049558"/>
    </source>
</evidence>
<evidence type="ECO:0000256" key="4">
    <source>
        <dbReference type="ARBA" id="ARBA00012783"/>
    </source>
</evidence>
<dbReference type="GO" id="GO:0072527">
    <property type="term" value="P:pyrimidine-containing compound metabolic process"/>
    <property type="evidence" value="ECO:0007669"/>
    <property type="project" value="UniProtKB-ARBA"/>
</dbReference>
<proteinExistence type="inferred from homology"/>
<evidence type="ECO:0000256" key="5">
    <source>
        <dbReference type="ARBA" id="ARBA00018266"/>
    </source>
</evidence>
<dbReference type="GO" id="GO:0004126">
    <property type="term" value="F:cytidine deaminase activity"/>
    <property type="evidence" value="ECO:0007669"/>
    <property type="project" value="UniProtKB-UniRule"/>
</dbReference>
<dbReference type="Gene3D" id="3.40.140.10">
    <property type="entry name" value="Cytidine Deaminase, domain 2"/>
    <property type="match status" value="1"/>
</dbReference>
<dbReference type="GO" id="GO:0008270">
    <property type="term" value="F:zinc ion binding"/>
    <property type="evidence" value="ECO:0007669"/>
    <property type="project" value="UniProtKB-UniRule"/>
</dbReference>
<dbReference type="InterPro" id="IPR016193">
    <property type="entry name" value="Cytidine_deaminase-like"/>
</dbReference>
<keyword evidence="18" id="KW-1185">Reference proteome</keyword>
<dbReference type="NCBIfam" id="NF004064">
    <property type="entry name" value="PRK05578.1"/>
    <property type="match status" value="1"/>
</dbReference>
<keyword evidence="8 14" id="KW-0862">Zinc</keyword>
<evidence type="ECO:0000256" key="12">
    <source>
        <dbReference type="PIRSR" id="PIRSR606262-1"/>
    </source>
</evidence>
<feature type="binding site" evidence="14">
    <location>
        <position position="101"/>
    </location>
    <ligand>
        <name>Zn(2+)</name>
        <dbReference type="ChEBI" id="CHEBI:29105"/>
        <note>catalytic</note>
    </ligand>
</feature>
<dbReference type="PROSITE" id="PS51747">
    <property type="entry name" value="CYT_DCMP_DEAMINASES_2"/>
    <property type="match status" value="1"/>
</dbReference>
<dbReference type="NCBIfam" id="TIGR01354">
    <property type="entry name" value="cyt_deam_tetra"/>
    <property type="match status" value="1"/>
</dbReference>
<comment type="catalytic activity">
    <reaction evidence="11 15">
        <text>cytidine + H2O + H(+) = uridine + NH4(+)</text>
        <dbReference type="Rhea" id="RHEA:16069"/>
        <dbReference type="ChEBI" id="CHEBI:15377"/>
        <dbReference type="ChEBI" id="CHEBI:15378"/>
        <dbReference type="ChEBI" id="CHEBI:16704"/>
        <dbReference type="ChEBI" id="CHEBI:17562"/>
        <dbReference type="ChEBI" id="CHEBI:28938"/>
        <dbReference type="EC" id="3.5.4.5"/>
    </reaction>
</comment>
<sequence length="140" mass="15166">MSQYISLNMSSFDEYRSLIGAAYEAKQNSYSPYSKFAVGAAVLCEDETIFTGCNIENASYGLTNCAERVAIQSAVATGHQTFQAIAIVGDSKGPCMPCGACRQVLVEFKVPLIILEQSETELVVYELAELLPQSFSADNL</sequence>
<protein>
    <recommendedName>
        <fullName evidence="5 15">Cytidine deaminase</fullName>
        <ecNumber evidence="4 15">3.5.4.5</ecNumber>
    </recommendedName>
    <alternativeName>
        <fullName evidence="9 15">Cytidine aminohydrolase</fullName>
    </alternativeName>
</protein>
<dbReference type="RefSeq" id="WP_422822089.1">
    <property type="nucleotide sequence ID" value="NZ_UHIO01000001.1"/>
</dbReference>
<dbReference type="InterPro" id="IPR006262">
    <property type="entry name" value="Cyt_deam_tetra"/>
</dbReference>
<dbReference type="Proteomes" id="UP000255367">
    <property type="component" value="Unassembled WGS sequence"/>
</dbReference>
<feature type="binding site" evidence="14">
    <location>
        <position position="98"/>
    </location>
    <ligand>
        <name>Zn(2+)</name>
        <dbReference type="ChEBI" id="CHEBI:29105"/>
        <note>catalytic</note>
    </ligand>
</feature>
<gene>
    <name evidence="17" type="primary">cdd</name>
    <name evidence="17" type="ORF">NCTC12020_01099</name>
</gene>
<dbReference type="InterPro" id="IPR002125">
    <property type="entry name" value="CMP_dCMP_dom"/>
</dbReference>
<comment type="function">
    <text evidence="2 15">This enzyme scavenges exogenous and endogenous cytidine and 2'-deoxycytidine for UMP synthesis.</text>
</comment>
<comment type="cofactor">
    <cofactor evidence="1 14 15">
        <name>Zn(2+)</name>
        <dbReference type="ChEBI" id="CHEBI:29105"/>
    </cofactor>
</comment>
<evidence type="ECO:0000256" key="13">
    <source>
        <dbReference type="PIRSR" id="PIRSR606262-2"/>
    </source>
</evidence>
<dbReference type="CDD" id="cd01283">
    <property type="entry name" value="cytidine_deaminase"/>
    <property type="match status" value="1"/>
</dbReference>
<feature type="binding site" evidence="13">
    <location>
        <begin position="54"/>
        <end position="60"/>
    </location>
    <ligand>
        <name>substrate</name>
    </ligand>
</feature>